<keyword evidence="4 8" id="KW-0456">Lyase</keyword>
<reference evidence="8" key="1">
    <citation type="submission" date="2021-04" db="EMBL/GenBank/DDBJ databases">
        <title>Luteolibacter sp. 32A isolated from the skin of an Anderson's salamander (Ambystoma andersonii).</title>
        <authorList>
            <person name="Spergser J."/>
            <person name="Busse H.-J."/>
        </authorList>
    </citation>
    <scope>NUCLEOTIDE SEQUENCE</scope>
    <source>
        <strain evidence="8">32A</strain>
    </source>
</reference>
<proteinExistence type="inferred from homology"/>
<keyword evidence="5" id="KW-0704">Schiff base</keyword>
<evidence type="ECO:0000256" key="1">
    <source>
        <dbReference type="ARBA" id="ARBA00004816"/>
    </source>
</evidence>
<dbReference type="RefSeq" id="WP_211630244.1">
    <property type="nucleotide sequence ID" value="NZ_CP073100.1"/>
</dbReference>
<dbReference type="PIRSF" id="PIRSF001357">
    <property type="entry name" value="DeoC"/>
    <property type="match status" value="1"/>
</dbReference>
<gene>
    <name evidence="8" type="primary">deoC</name>
    <name evidence="8" type="ORF">KBB96_14915</name>
</gene>
<evidence type="ECO:0000256" key="7">
    <source>
        <dbReference type="NCBIfam" id="TIGR00126"/>
    </source>
</evidence>
<dbReference type="GO" id="GO:0004139">
    <property type="term" value="F:deoxyribose-phosphate aldolase activity"/>
    <property type="evidence" value="ECO:0007669"/>
    <property type="project" value="UniProtKB-UniRule"/>
</dbReference>
<evidence type="ECO:0000313" key="9">
    <source>
        <dbReference type="Proteomes" id="UP000676169"/>
    </source>
</evidence>
<dbReference type="KEGG" id="lamb:KBB96_14915"/>
<dbReference type="InterPro" id="IPR013785">
    <property type="entry name" value="Aldolase_TIM"/>
</dbReference>
<sequence>MVDPARLIGLLDLTTLGSTDTDTDVQALAARAITPVPGRPDIRCAAVCVWPNFASVAAESVKGSGLDIACVAGAFPFSQAPLAVKVAEVAAAVAAGATEIDIAIHRGLFLSGRHDELRAEIAAMKGACGSAHLKVILETCDLPDDTAIRVACRIALEGGADFLKTSTGKGKYGATLAHTRVLLEEATAWTAASGKAIGVKPAGGIRTHAEASAYFELASEFFPEVRAENFRIGASTLLDDLIAAL</sequence>
<dbReference type="InterPro" id="IPR002915">
    <property type="entry name" value="DeoC/FbaB/LacD_aldolase"/>
</dbReference>
<dbReference type="InterPro" id="IPR011343">
    <property type="entry name" value="DeoC"/>
</dbReference>
<dbReference type="EMBL" id="CP073100">
    <property type="protein sequence ID" value="QUE50155.1"/>
    <property type="molecule type" value="Genomic_DNA"/>
</dbReference>
<accession>A0A975G8B0</accession>
<dbReference type="GO" id="GO:0016052">
    <property type="term" value="P:carbohydrate catabolic process"/>
    <property type="evidence" value="ECO:0007669"/>
    <property type="project" value="TreeGrafter"/>
</dbReference>
<dbReference type="Pfam" id="PF01791">
    <property type="entry name" value="DeoC"/>
    <property type="match status" value="1"/>
</dbReference>
<comment type="pathway">
    <text evidence="1">Carbohydrate degradation; 2-deoxy-D-ribose 1-phosphate degradation; D-glyceraldehyde 3-phosphate and acetaldehyde from 2-deoxy-alpha-D-ribose 1-phosphate: step 2/2.</text>
</comment>
<dbReference type="EC" id="4.1.2.4" evidence="3 7"/>
<comment type="similarity">
    <text evidence="2">Belongs to the DeoC/FbaB aldolase family. DeoC type 2 subfamily.</text>
</comment>
<evidence type="ECO:0000256" key="5">
    <source>
        <dbReference type="ARBA" id="ARBA00023270"/>
    </source>
</evidence>
<dbReference type="Proteomes" id="UP000676169">
    <property type="component" value="Chromosome"/>
</dbReference>
<dbReference type="GO" id="GO:0009264">
    <property type="term" value="P:deoxyribonucleotide catabolic process"/>
    <property type="evidence" value="ECO:0007669"/>
    <property type="project" value="UniProtKB-UniRule"/>
</dbReference>
<dbReference type="SUPFAM" id="SSF51569">
    <property type="entry name" value="Aldolase"/>
    <property type="match status" value="1"/>
</dbReference>
<evidence type="ECO:0000256" key="2">
    <source>
        <dbReference type="ARBA" id="ARBA00009473"/>
    </source>
</evidence>
<evidence type="ECO:0000256" key="6">
    <source>
        <dbReference type="ARBA" id="ARBA00048791"/>
    </source>
</evidence>
<dbReference type="PANTHER" id="PTHR10889:SF3">
    <property type="entry name" value="DEOXYRIBOSE-PHOSPHATE ALDOLASE"/>
    <property type="match status" value="1"/>
</dbReference>
<comment type="catalytic activity">
    <reaction evidence="6">
        <text>2-deoxy-D-ribose 5-phosphate = D-glyceraldehyde 3-phosphate + acetaldehyde</text>
        <dbReference type="Rhea" id="RHEA:12821"/>
        <dbReference type="ChEBI" id="CHEBI:15343"/>
        <dbReference type="ChEBI" id="CHEBI:59776"/>
        <dbReference type="ChEBI" id="CHEBI:62877"/>
        <dbReference type="EC" id="4.1.2.4"/>
    </reaction>
</comment>
<dbReference type="Gene3D" id="3.20.20.70">
    <property type="entry name" value="Aldolase class I"/>
    <property type="match status" value="1"/>
</dbReference>
<keyword evidence="9" id="KW-1185">Reference proteome</keyword>
<evidence type="ECO:0000313" key="8">
    <source>
        <dbReference type="EMBL" id="QUE50155.1"/>
    </source>
</evidence>
<dbReference type="NCBIfam" id="TIGR00126">
    <property type="entry name" value="deoC"/>
    <property type="match status" value="1"/>
</dbReference>
<dbReference type="AlphaFoldDB" id="A0A975G8B0"/>
<dbReference type="GO" id="GO:0005737">
    <property type="term" value="C:cytoplasm"/>
    <property type="evidence" value="ECO:0007669"/>
    <property type="project" value="InterPro"/>
</dbReference>
<evidence type="ECO:0000256" key="4">
    <source>
        <dbReference type="ARBA" id="ARBA00023239"/>
    </source>
</evidence>
<organism evidence="8 9">
    <name type="scientific">Luteolibacter ambystomatis</name>
    <dbReference type="NCBI Taxonomy" id="2824561"/>
    <lineage>
        <taxon>Bacteria</taxon>
        <taxon>Pseudomonadati</taxon>
        <taxon>Verrucomicrobiota</taxon>
        <taxon>Verrucomicrobiia</taxon>
        <taxon>Verrucomicrobiales</taxon>
        <taxon>Verrucomicrobiaceae</taxon>
        <taxon>Luteolibacter</taxon>
    </lineage>
</organism>
<dbReference type="SMART" id="SM01133">
    <property type="entry name" value="DeoC"/>
    <property type="match status" value="1"/>
</dbReference>
<dbReference type="CDD" id="cd00959">
    <property type="entry name" value="DeoC"/>
    <property type="match status" value="1"/>
</dbReference>
<evidence type="ECO:0000256" key="3">
    <source>
        <dbReference type="ARBA" id="ARBA00012515"/>
    </source>
</evidence>
<protein>
    <recommendedName>
        <fullName evidence="3 7">Deoxyribose-phosphate aldolase</fullName>
        <ecNumber evidence="3 7">4.1.2.4</ecNumber>
    </recommendedName>
</protein>
<dbReference type="PANTHER" id="PTHR10889">
    <property type="entry name" value="DEOXYRIBOSE-PHOSPHATE ALDOLASE"/>
    <property type="match status" value="1"/>
</dbReference>
<name>A0A975G8B0_9BACT</name>